<keyword evidence="2" id="KW-1185">Reference proteome</keyword>
<sequence>MDNFKRFQVENYREDFIHIDQIKWDGEGLKNNLEAEKNHIKINLIFADIVYLYSNTLELYKPSWWIGKEGDYYPFYYAEDSEYISKLKKEVDHIKDNKIIHFVIIGVDNVVDVLTSDFPKINIR</sequence>
<organism evidence="1 2">
    <name type="scientific">Anaerococcus kampingae</name>
    <dbReference type="NCBI Taxonomy" id="3115614"/>
    <lineage>
        <taxon>Bacteria</taxon>
        <taxon>Bacillati</taxon>
        <taxon>Bacillota</taxon>
        <taxon>Tissierellia</taxon>
        <taxon>Tissierellales</taxon>
        <taxon>Peptoniphilaceae</taxon>
        <taxon>Anaerococcus</taxon>
    </lineage>
</organism>
<reference evidence="1 2" key="1">
    <citation type="journal article" date="2025" name="Anaerobe">
        <title>Description of Anaerococcus kampingiae sp. nov., Anaerococcus groningensis sp. nov., Anaerococcus martiniensis sp. nov., and Anaerococcus cruorum sp. nov., isolated from human clinical specimens.</title>
        <authorList>
            <person name="Boiten K.E."/>
            <person name="Meijer J."/>
            <person name="van Wezel E.M."/>
            <person name="Veloo A.C.M."/>
        </authorList>
    </citation>
    <scope>NUCLEOTIDE SEQUENCE [LARGE SCALE GENOMIC DNA]</scope>
    <source>
        <strain evidence="1 2">ENR0874</strain>
    </source>
</reference>
<evidence type="ECO:0000313" key="1">
    <source>
        <dbReference type="EMBL" id="MFO3667691.1"/>
    </source>
</evidence>
<gene>
    <name evidence="1" type="ORF">ACCQ42_07905</name>
</gene>
<dbReference type="RefSeq" id="WP_410035862.1">
    <property type="nucleotide sequence ID" value="NZ_JBGMEF010000031.1"/>
</dbReference>
<comment type="caution">
    <text evidence="1">The sequence shown here is derived from an EMBL/GenBank/DDBJ whole genome shotgun (WGS) entry which is preliminary data.</text>
</comment>
<proteinExistence type="predicted"/>
<dbReference type="EMBL" id="JBGMEF010000031">
    <property type="protein sequence ID" value="MFO3667691.1"/>
    <property type="molecule type" value="Genomic_DNA"/>
</dbReference>
<name>A0ABW9MEE2_9FIRM</name>
<dbReference type="Proteomes" id="UP001637994">
    <property type="component" value="Unassembled WGS sequence"/>
</dbReference>
<accession>A0ABW9MEE2</accession>
<evidence type="ECO:0000313" key="2">
    <source>
        <dbReference type="Proteomes" id="UP001637994"/>
    </source>
</evidence>
<protein>
    <submittedName>
        <fullName evidence="1">Uncharacterized protein</fullName>
    </submittedName>
</protein>